<dbReference type="InterPro" id="IPR019679">
    <property type="entry name" value="Phage_P2_Cox"/>
</dbReference>
<evidence type="ECO:0008006" key="3">
    <source>
        <dbReference type="Google" id="ProtNLM"/>
    </source>
</evidence>
<organism evidence="1 2">
    <name type="scientific">Providencia rettgeri</name>
    <dbReference type="NCBI Taxonomy" id="587"/>
    <lineage>
        <taxon>Bacteria</taxon>
        <taxon>Pseudomonadati</taxon>
        <taxon>Pseudomonadota</taxon>
        <taxon>Gammaproteobacteria</taxon>
        <taxon>Enterobacterales</taxon>
        <taxon>Morganellaceae</taxon>
        <taxon>Providencia</taxon>
    </lineage>
</organism>
<accession>A0A264VRV7</accession>
<dbReference type="Gene3D" id="6.10.200.10">
    <property type="entry name" value="Regulatory phage protein Cox"/>
    <property type="match status" value="1"/>
</dbReference>
<dbReference type="EMBL" id="NOWC01000015">
    <property type="protein sequence ID" value="OZS74041.1"/>
    <property type="molecule type" value="Genomic_DNA"/>
</dbReference>
<comment type="caution">
    <text evidence="1">The sequence shown here is derived from an EMBL/GenBank/DDBJ whole genome shotgun (WGS) entry which is preliminary data.</text>
</comment>
<sequence length="90" mass="10416">MNKEQINVKYPVTAVPLAKFAELIGKNHEAVKTMAKHGKLPIIEFRDPTKPKSRAGEIWVSITEFNRGMDEAFYSRTEEQRKTWLLWVGL</sequence>
<name>A0A264VRV7_PRORE</name>
<dbReference type="InterPro" id="IPR038147">
    <property type="entry name" value="Cox_sf"/>
</dbReference>
<gene>
    <name evidence="1" type="ORF">CHI95_13180</name>
</gene>
<dbReference type="Pfam" id="PF10743">
    <property type="entry name" value="Phage_Cox"/>
    <property type="match status" value="1"/>
</dbReference>
<dbReference type="AlphaFoldDB" id="A0A264VRV7"/>
<dbReference type="Proteomes" id="UP000216001">
    <property type="component" value="Unassembled WGS sequence"/>
</dbReference>
<protein>
    <recommendedName>
        <fullName evidence="3">Regulatory phage protein cox</fullName>
    </recommendedName>
</protein>
<reference evidence="1 2" key="1">
    <citation type="submission" date="2017-07" db="EMBL/GenBank/DDBJ databases">
        <title>blaIMP-27 on transferable plasmids in Proteus mirabilis and Providencia rettgeri.</title>
        <authorList>
            <person name="Potter R."/>
        </authorList>
    </citation>
    <scope>NUCLEOTIDE SEQUENCE [LARGE SCALE GENOMIC DNA]</scope>
    <source>
        <strain evidence="1 2">PR1</strain>
    </source>
</reference>
<proteinExistence type="predicted"/>
<evidence type="ECO:0000313" key="1">
    <source>
        <dbReference type="EMBL" id="OZS74041.1"/>
    </source>
</evidence>
<dbReference type="RefSeq" id="WP_094961849.1">
    <property type="nucleotide sequence ID" value="NZ_NOWC01000015.1"/>
</dbReference>
<evidence type="ECO:0000313" key="2">
    <source>
        <dbReference type="Proteomes" id="UP000216001"/>
    </source>
</evidence>